<feature type="domain" description="AB hydrolase-1" evidence="2">
    <location>
        <begin position="148"/>
        <end position="321"/>
    </location>
</feature>
<evidence type="ECO:0000259" key="2">
    <source>
        <dbReference type="Pfam" id="PF00561"/>
    </source>
</evidence>
<reference evidence="4 5" key="1">
    <citation type="submission" date="2016-09" db="EMBL/GenBank/DDBJ databases">
        <title>Extensive genetic diversity and differential bi-allelic expression allows diatom success in the polar Southern Ocean.</title>
        <authorList>
            <consortium name="DOE Joint Genome Institute"/>
            <person name="Mock T."/>
            <person name="Otillar R.P."/>
            <person name="Strauss J."/>
            <person name="Dupont C."/>
            <person name="Frickenhaus S."/>
            <person name="Maumus F."/>
            <person name="Mcmullan M."/>
            <person name="Sanges R."/>
            <person name="Schmutz J."/>
            <person name="Toseland A."/>
            <person name="Valas R."/>
            <person name="Veluchamy A."/>
            <person name="Ward B.J."/>
            <person name="Allen A."/>
            <person name="Barry K."/>
            <person name="Falciatore A."/>
            <person name="Ferrante M."/>
            <person name="Fortunato A.E."/>
            <person name="Gloeckner G."/>
            <person name="Gruber A."/>
            <person name="Hipkin R."/>
            <person name="Janech M."/>
            <person name="Kroth P."/>
            <person name="Leese F."/>
            <person name="Lindquist E."/>
            <person name="Lyon B.R."/>
            <person name="Martin J."/>
            <person name="Mayer C."/>
            <person name="Parker M."/>
            <person name="Quesneville H."/>
            <person name="Raymond J."/>
            <person name="Uhlig C."/>
            <person name="Valentin K.U."/>
            <person name="Worden A.Z."/>
            <person name="Armbrust E.V."/>
            <person name="Bowler C."/>
            <person name="Green B."/>
            <person name="Moulton V."/>
            <person name="Van Oosterhout C."/>
            <person name="Grigoriev I."/>
        </authorList>
    </citation>
    <scope>NUCLEOTIDE SEQUENCE [LARGE SCALE GENOMIC DNA]</scope>
    <source>
        <strain evidence="4 5">CCMP1102</strain>
    </source>
</reference>
<dbReference type="Pfam" id="PF08386">
    <property type="entry name" value="Abhydrolase_4"/>
    <property type="match status" value="1"/>
</dbReference>
<dbReference type="GO" id="GO:0005737">
    <property type="term" value="C:cytoplasm"/>
    <property type="evidence" value="ECO:0007669"/>
    <property type="project" value="InterPro"/>
</dbReference>
<dbReference type="AlphaFoldDB" id="A0A1E7F7Q0"/>
<evidence type="ECO:0008006" key="6">
    <source>
        <dbReference type="Google" id="ProtNLM"/>
    </source>
</evidence>
<dbReference type="EMBL" id="KV784360">
    <property type="protein sequence ID" value="OEU14177.1"/>
    <property type="molecule type" value="Genomic_DNA"/>
</dbReference>
<name>A0A1E7F7Q0_9STRA</name>
<organism evidence="4 5">
    <name type="scientific">Fragilariopsis cylindrus CCMP1102</name>
    <dbReference type="NCBI Taxonomy" id="635003"/>
    <lineage>
        <taxon>Eukaryota</taxon>
        <taxon>Sar</taxon>
        <taxon>Stramenopiles</taxon>
        <taxon>Ochrophyta</taxon>
        <taxon>Bacillariophyta</taxon>
        <taxon>Bacillariophyceae</taxon>
        <taxon>Bacillariophycidae</taxon>
        <taxon>Bacillariales</taxon>
        <taxon>Bacillariaceae</taxon>
        <taxon>Fragilariopsis</taxon>
    </lineage>
</organism>
<dbReference type="InterPro" id="IPR000073">
    <property type="entry name" value="AB_hydrolase_1"/>
</dbReference>
<dbReference type="InterPro" id="IPR029058">
    <property type="entry name" value="AB_hydrolase_fold"/>
</dbReference>
<dbReference type="PANTHER" id="PTHR43722">
    <property type="entry name" value="PROLINE IMINOPEPTIDASE"/>
    <property type="match status" value="1"/>
</dbReference>
<dbReference type="Proteomes" id="UP000095751">
    <property type="component" value="Unassembled WGS sequence"/>
</dbReference>
<dbReference type="GO" id="GO:0004177">
    <property type="term" value="F:aminopeptidase activity"/>
    <property type="evidence" value="ECO:0007669"/>
    <property type="project" value="UniProtKB-EC"/>
</dbReference>
<feature type="chain" id="PRO_5009192769" description="AB hydrolase-1 domain-containing protein" evidence="1">
    <location>
        <begin position="27"/>
        <end position="633"/>
    </location>
</feature>
<proteinExistence type="predicted"/>
<feature type="domain" description="Peptidase S33 tripeptidyl aminopeptidase-like C-terminal" evidence="3">
    <location>
        <begin position="547"/>
        <end position="600"/>
    </location>
</feature>
<evidence type="ECO:0000313" key="5">
    <source>
        <dbReference type="Proteomes" id="UP000095751"/>
    </source>
</evidence>
<dbReference type="GO" id="GO:0006508">
    <property type="term" value="P:proteolysis"/>
    <property type="evidence" value="ECO:0007669"/>
    <property type="project" value="InterPro"/>
</dbReference>
<keyword evidence="5" id="KW-1185">Reference proteome</keyword>
<feature type="signal peptide" evidence="1">
    <location>
        <begin position="1"/>
        <end position="26"/>
    </location>
</feature>
<dbReference type="Pfam" id="PF00561">
    <property type="entry name" value="Abhydrolase_1"/>
    <property type="match status" value="1"/>
</dbReference>
<keyword evidence="1" id="KW-0732">Signal</keyword>
<dbReference type="KEGG" id="fcy:FRACYDRAFT_240709"/>
<evidence type="ECO:0000259" key="3">
    <source>
        <dbReference type="Pfam" id="PF08386"/>
    </source>
</evidence>
<protein>
    <recommendedName>
        <fullName evidence="6">AB hydrolase-1 domain-containing protein</fullName>
    </recommendedName>
</protein>
<evidence type="ECO:0000313" key="4">
    <source>
        <dbReference type="EMBL" id="OEU14177.1"/>
    </source>
</evidence>
<sequence length="633" mass="70155">MLLRSHSLLFSVSFVLPLLLVSFVDGKLSSSRELLTDEPDKRVDSGDTDENHDAKLANLQQNLAQLEMATDPPTNDELFTPAASLDVFKNIDPEDFEWINPNNIEAGKTTCGFLNAKLGSDDSIIYPRIKVYMCVQFATNQPAPKGNLVVHCGGPGSLSSCLDSRGNPEFIGQDNVDNYNVISLDQRGVGRSYPSFAHPECEYANYSLPINELEYTKDGIQDILDAQKEVVQECWSCEECGFFMKGTKKDDGTTITLHFLEYSGTLQLAEDLFQFMTHIEADKLSLYGVSYGTNVMGTFATVFPSFVDKFVIDSNMDPESQLLSLATGKAAGKNIRIDYMIYTCRAAQFKDPALCPIEDLRQCLTFTREVIADKTGTQPYLPDLIDLFFNSFGAGNDPTTIGDLCEKALENDVDGVLDDLCALGMCVLDDDPQKRGVGLISCDDYDGLTYIVGVQPTPPGVPYCYAVPVEQYDTYKGVPNLIVEGMDYAGGQTSYNDDMFIRKVLEFQDRQGRNVLIFIGMLMSNYYWPKNIPLPIRGSPLISGIVSGQLYDSDTQYEWTQKMRANFPMTTLLTSQSNDHVLKPGGPCMAHIVDYFETGVPGIVDGTVCGDPYPYFENLQGTNTSNYLFTDLL</sequence>
<dbReference type="SUPFAM" id="SSF53474">
    <property type="entry name" value="alpha/beta-Hydrolases"/>
    <property type="match status" value="1"/>
</dbReference>
<dbReference type="InterPro" id="IPR013595">
    <property type="entry name" value="Pept_S33_TAP-like_C"/>
</dbReference>
<dbReference type="Gene3D" id="3.40.50.1820">
    <property type="entry name" value="alpha/beta hydrolase"/>
    <property type="match status" value="1"/>
</dbReference>
<dbReference type="PANTHER" id="PTHR43722:SF1">
    <property type="entry name" value="PROLINE IMINOPEPTIDASE"/>
    <property type="match status" value="1"/>
</dbReference>
<dbReference type="InParanoid" id="A0A1E7F7Q0"/>
<accession>A0A1E7F7Q0</accession>
<evidence type="ECO:0000256" key="1">
    <source>
        <dbReference type="SAM" id="SignalP"/>
    </source>
</evidence>
<dbReference type="InterPro" id="IPR005944">
    <property type="entry name" value="Pro_iminopeptidase"/>
</dbReference>
<gene>
    <name evidence="4" type="ORF">FRACYDRAFT_240709</name>
</gene>
<dbReference type="OrthoDB" id="44838at2759"/>